<evidence type="ECO:0000256" key="1">
    <source>
        <dbReference type="ARBA" id="ARBA00007381"/>
    </source>
</evidence>
<dbReference type="Pfam" id="PF00012">
    <property type="entry name" value="HSP70"/>
    <property type="match status" value="1"/>
</dbReference>
<keyword evidence="5" id="KW-1185">Reference proteome</keyword>
<proteinExistence type="inferred from homology"/>
<dbReference type="InParanoid" id="G1NQB6"/>
<dbReference type="AlphaFoldDB" id="G1NQB6"/>
<dbReference type="GeneTree" id="ENSGT00940000159635"/>
<dbReference type="SUPFAM" id="SSF100934">
    <property type="entry name" value="Heat shock protein 70kD (HSP70), C-terminal subdomain"/>
    <property type="match status" value="2"/>
</dbReference>
<evidence type="ECO:0000256" key="2">
    <source>
        <dbReference type="ARBA" id="ARBA00022741"/>
    </source>
</evidence>
<dbReference type="HOGENOM" id="CLU_005965_5_1_1"/>
<accession>G1NQB6</accession>
<dbReference type="GO" id="GO:0005829">
    <property type="term" value="C:cytosol"/>
    <property type="evidence" value="ECO:0007669"/>
    <property type="project" value="TreeGrafter"/>
</dbReference>
<dbReference type="PANTHER" id="PTHR45639">
    <property type="entry name" value="HSC70CB, ISOFORM G-RELATED"/>
    <property type="match status" value="1"/>
</dbReference>
<dbReference type="FunFam" id="1.20.1270.10:FF:000002">
    <property type="entry name" value="Heat shock 70 kDa protein 4"/>
    <property type="match status" value="1"/>
</dbReference>
<dbReference type="InterPro" id="IPR013126">
    <property type="entry name" value="Hsp_70_fam"/>
</dbReference>
<name>G1NQB6_MELGA</name>
<dbReference type="Bgee" id="ENSMGAG00000015083">
    <property type="expression patterns" value="Expressed in brain and 17 other cell types or tissues"/>
</dbReference>
<gene>
    <name evidence="4" type="primary">LOC104909224</name>
</gene>
<dbReference type="GO" id="GO:0005524">
    <property type="term" value="F:ATP binding"/>
    <property type="evidence" value="ECO:0007669"/>
    <property type="project" value="UniProtKB-KW"/>
</dbReference>
<comment type="similarity">
    <text evidence="1">Belongs to the heat shock protein 70 family.</text>
</comment>
<reference evidence="4" key="2">
    <citation type="submission" date="2025-08" db="UniProtKB">
        <authorList>
            <consortium name="Ensembl"/>
        </authorList>
    </citation>
    <scope>IDENTIFICATION</scope>
</reference>
<dbReference type="Proteomes" id="UP000001645">
    <property type="component" value="Chromosome 1"/>
</dbReference>
<sequence>MIMQDKLEKERNDAKNAVEEYVYEFRDKLSGPYEKFVCEKDLQGFSALLTETEGWLYEEGEDEAKQVYVDKLEDLKKLGTPIEMRYQEAEERPKLLEELGHRLQYYAAIAGEFRNKDEKYIHIDEMEMMKVEKCVSEVIEWMNNAVSAQAKKSLDQDPAVRSFEIKLSSPLCLSGRWSRSAPKTELSASRPKTRWVPYRWL</sequence>
<dbReference type="InterPro" id="IPR029048">
    <property type="entry name" value="HSP70_C_sf"/>
</dbReference>
<dbReference type="Gene3D" id="1.20.1270.10">
    <property type="match status" value="1"/>
</dbReference>
<dbReference type="Ensembl" id="ENSMGAT00000016964.3">
    <property type="protein sequence ID" value="ENSMGAP00000015997.3"/>
    <property type="gene ID" value="ENSMGAG00000015083.3"/>
</dbReference>
<reference evidence="4 5" key="1">
    <citation type="journal article" date="2010" name="PLoS Biol.">
        <title>Multi-platform next-generation sequencing of the domestic turkey (Meleagris gallopavo): genome assembly and analysis.</title>
        <authorList>
            <person name="Dalloul R.A."/>
            <person name="Long J.A."/>
            <person name="Zimin A.V."/>
            <person name="Aslam L."/>
            <person name="Beal K."/>
            <person name="Blomberg L.A."/>
            <person name="Bouffard P."/>
            <person name="Burt D.W."/>
            <person name="Crasta O."/>
            <person name="Crooijmans R.P."/>
            <person name="Cooper K."/>
            <person name="Coulombe R.A."/>
            <person name="De S."/>
            <person name="Delany M.E."/>
            <person name="Dodgson J.B."/>
            <person name="Dong J.J."/>
            <person name="Evans C."/>
            <person name="Frederickson K.M."/>
            <person name="Flicek P."/>
            <person name="Florea L."/>
            <person name="Folkerts O."/>
            <person name="Groenen M.A."/>
            <person name="Harkins T.T."/>
            <person name="Herrero J."/>
            <person name="Hoffmann S."/>
            <person name="Megens H.J."/>
            <person name="Jiang A."/>
            <person name="de Jong P."/>
            <person name="Kaiser P."/>
            <person name="Kim H."/>
            <person name="Kim K.W."/>
            <person name="Kim S."/>
            <person name="Langenberger D."/>
            <person name="Lee M.K."/>
            <person name="Lee T."/>
            <person name="Mane S."/>
            <person name="Marcais G."/>
            <person name="Marz M."/>
            <person name="McElroy A.P."/>
            <person name="Modise T."/>
            <person name="Nefedov M."/>
            <person name="Notredame C."/>
            <person name="Paton I.R."/>
            <person name="Payne W.S."/>
            <person name="Pertea G."/>
            <person name="Prickett D."/>
            <person name="Puiu D."/>
            <person name="Qioa D."/>
            <person name="Raineri E."/>
            <person name="Ruffier M."/>
            <person name="Salzberg S.L."/>
            <person name="Schatz M.C."/>
            <person name="Scheuring C."/>
            <person name="Schmidt C.J."/>
            <person name="Schroeder S."/>
            <person name="Searle S.M."/>
            <person name="Smith E.J."/>
            <person name="Smith J."/>
            <person name="Sonstegard T.S."/>
            <person name="Stadler P.F."/>
            <person name="Tafer H."/>
            <person name="Tu Z.J."/>
            <person name="Van Tassell C.P."/>
            <person name="Vilella A.J."/>
            <person name="Williams K.P."/>
            <person name="Yorke J.A."/>
            <person name="Zhang L."/>
            <person name="Zhang H.B."/>
            <person name="Zhang X."/>
            <person name="Zhang Y."/>
            <person name="Reed K.M."/>
        </authorList>
    </citation>
    <scope>NUCLEOTIDE SEQUENCE [LARGE SCALE GENOMIC DNA]</scope>
</reference>
<organism evidence="4 5">
    <name type="scientific">Meleagris gallopavo</name>
    <name type="common">Wild turkey</name>
    <dbReference type="NCBI Taxonomy" id="9103"/>
    <lineage>
        <taxon>Eukaryota</taxon>
        <taxon>Metazoa</taxon>
        <taxon>Chordata</taxon>
        <taxon>Craniata</taxon>
        <taxon>Vertebrata</taxon>
        <taxon>Euteleostomi</taxon>
        <taxon>Archelosauria</taxon>
        <taxon>Archosauria</taxon>
        <taxon>Dinosauria</taxon>
        <taxon>Saurischia</taxon>
        <taxon>Theropoda</taxon>
        <taxon>Coelurosauria</taxon>
        <taxon>Aves</taxon>
        <taxon>Neognathae</taxon>
        <taxon>Galloanserae</taxon>
        <taxon>Galliformes</taxon>
        <taxon>Phasianidae</taxon>
        <taxon>Meleagridinae</taxon>
        <taxon>Meleagris</taxon>
    </lineage>
</organism>
<reference evidence="4" key="3">
    <citation type="submission" date="2025-09" db="UniProtKB">
        <authorList>
            <consortium name="Ensembl"/>
        </authorList>
    </citation>
    <scope>IDENTIFICATION</scope>
</reference>
<evidence type="ECO:0000313" key="5">
    <source>
        <dbReference type="Proteomes" id="UP000001645"/>
    </source>
</evidence>
<dbReference type="GO" id="GO:0005634">
    <property type="term" value="C:nucleus"/>
    <property type="evidence" value="ECO:0007669"/>
    <property type="project" value="TreeGrafter"/>
</dbReference>
<evidence type="ECO:0000256" key="3">
    <source>
        <dbReference type="ARBA" id="ARBA00022840"/>
    </source>
</evidence>
<dbReference type="GO" id="GO:0140662">
    <property type="term" value="F:ATP-dependent protein folding chaperone"/>
    <property type="evidence" value="ECO:0007669"/>
    <property type="project" value="InterPro"/>
</dbReference>
<dbReference type="PANTHER" id="PTHR45639:SF2">
    <property type="entry name" value="HEAT SHOCK PROTEIN 105 KDA"/>
    <property type="match status" value="1"/>
</dbReference>
<evidence type="ECO:0000313" key="4">
    <source>
        <dbReference type="Ensembl" id="ENSMGAP00000015997.3"/>
    </source>
</evidence>
<protein>
    <submittedName>
        <fullName evidence="4">Uncharacterized protein</fullName>
    </submittedName>
</protein>
<keyword evidence="3" id="KW-0067">ATP-binding</keyword>
<keyword evidence="2" id="KW-0547">Nucleotide-binding</keyword>